<accession>A0A391NT49</accession>
<dbReference type="EMBL" id="BDIP01002729">
    <property type="protein sequence ID" value="GCA63226.1"/>
    <property type="molecule type" value="Genomic_DNA"/>
</dbReference>
<evidence type="ECO:0000313" key="2">
    <source>
        <dbReference type="Proteomes" id="UP000265618"/>
    </source>
</evidence>
<keyword evidence="2" id="KW-1185">Reference proteome</keyword>
<dbReference type="Proteomes" id="UP000265618">
    <property type="component" value="Unassembled WGS sequence"/>
</dbReference>
<evidence type="ECO:0000313" key="1">
    <source>
        <dbReference type="EMBL" id="GCA63226.1"/>
    </source>
</evidence>
<name>A0A391NT49_9EUKA</name>
<reference evidence="1 2" key="1">
    <citation type="journal article" date="2018" name="PLoS ONE">
        <title>The draft genome of Kipferlia bialata reveals reductive genome evolution in fornicate parasites.</title>
        <authorList>
            <person name="Tanifuji G."/>
            <person name="Takabayashi S."/>
            <person name="Kume K."/>
            <person name="Takagi M."/>
            <person name="Nakayama T."/>
            <person name="Kamikawa R."/>
            <person name="Inagaki Y."/>
            <person name="Hashimoto T."/>
        </authorList>
    </citation>
    <scope>NUCLEOTIDE SEQUENCE [LARGE SCALE GENOMIC DNA]</scope>
    <source>
        <strain evidence="1">NY0173</strain>
    </source>
</reference>
<comment type="caution">
    <text evidence="1">The sequence shown here is derived from an EMBL/GenBank/DDBJ whole genome shotgun (WGS) entry which is preliminary data.</text>
</comment>
<protein>
    <submittedName>
        <fullName evidence="1">Uncharacterized protein</fullName>
    </submittedName>
</protein>
<sequence length="391" mass="41797">MDLRSTSYSILYVYIPTSPPLPPLPISLSSPSPLFSLTPQAEQADSDITDISTYVDIPSGWSVSDTTLSETVNALDTYVDVPSPSPSTSLSASVSALSDYVSVPSDWTDSDDTLSQSLSSLLEYVAIPDAWVSGTDTTLTQTVADIDTYVEIPASLPSSSLSDTVSALSAYVGTKPGTWEAADTLSSKADSVDTTTASLSTSLASLQDYVDIPSAWTSASDTLTDTVSALSAYVARPSSWTASDTTLSASVSTLDSYVAVPDAWTASDDTLTKQVEDVWLMDYDTLTGQVKDFFTTDTAGMTFDWEGTVYWSMYTSRSPDHCFGYVEAKKPLSEDWTIVSKSTVVRNDSDGSENADSSIPLHIQPGIHYRLVIYDSGVYGTCSSIAVSLKR</sequence>
<organism evidence="1 2">
    <name type="scientific">Kipferlia bialata</name>
    <dbReference type="NCBI Taxonomy" id="797122"/>
    <lineage>
        <taxon>Eukaryota</taxon>
        <taxon>Metamonada</taxon>
        <taxon>Carpediemonas-like organisms</taxon>
        <taxon>Kipferlia</taxon>
    </lineage>
</organism>
<gene>
    <name evidence="1" type="ORF">KIPB_008647</name>
</gene>
<proteinExistence type="predicted"/>
<dbReference type="AlphaFoldDB" id="A0A391NT49"/>